<dbReference type="OrthoDB" id="9808443at2"/>
<evidence type="ECO:0000313" key="3">
    <source>
        <dbReference type="Proteomes" id="UP000187185"/>
    </source>
</evidence>
<protein>
    <submittedName>
        <fullName evidence="2">Abortive infection protein AbiGII</fullName>
    </submittedName>
</protein>
<name>A0A1P8U7Z4_9MICO</name>
<dbReference type="Pfam" id="PF08843">
    <property type="entry name" value="AbiEii"/>
    <property type="match status" value="1"/>
</dbReference>
<accession>A0A1P8U7Z4</accession>
<gene>
    <name evidence="2" type="ORF">BOH66_08330</name>
</gene>
<dbReference type="Proteomes" id="UP000187185">
    <property type="component" value="Chromosome"/>
</dbReference>
<reference evidence="2 3" key="1">
    <citation type="submission" date="2016-12" db="EMBL/GenBank/DDBJ databases">
        <title>Complete genome sequence of Microbacterium aurum KACC 15219.</title>
        <authorList>
            <person name="Jung Y."/>
            <person name="Shin J.-H."/>
            <person name="Lee Y.-J."/>
            <person name="Yi H."/>
            <person name="Bahn Y.-S."/>
            <person name="Kim J.F."/>
            <person name="Lee D.-W."/>
        </authorList>
    </citation>
    <scope>NUCLEOTIDE SEQUENCE [LARGE SCALE GENOMIC DNA]</scope>
    <source>
        <strain evidence="2 3">KACC 15219</strain>
    </source>
</reference>
<keyword evidence="3" id="KW-1185">Reference proteome</keyword>
<dbReference type="STRING" id="36805.BOH66_08330"/>
<feature type="region of interest" description="Disordered" evidence="1">
    <location>
        <begin position="297"/>
        <end position="319"/>
    </location>
</feature>
<dbReference type="AlphaFoldDB" id="A0A1P8U7Z4"/>
<sequence length="319" mass="34513">MSRPTRESAAGRSYLDLQNQARRQKRGTQELLTMYIVERWLSRMSRSPYAEDFILKGGMLLASFGTRRPTVDADALARNMASDQETVARRVAEIAAIEDPDDGVEFLSDTVTTAVIRDDALYSGVRVTMTAQLATAQVKLRLDINFGDPVTPAPRTVELPSLRPDAPPIRILGYPIETVLAEKLVTAIELGRANTRVRDFADIHLLTGTQALQCGALREALTATAGFRGTTLIPLAQAAEGLAVLRNSTYVAYRKGLGEAGANLPERFSDAVAAAAVFVDPVLDALDGKAIWSPAERSWRTAPVTPSEPTESTTGTTDL</sequence>
<feature type="compositionally biased region" description="Low complexity" evidence="1">
    <location>
        <begin position="305"/>
        <end position="319"/>
    </location>
</feature>
<evidence type="ECO:0000256" key="1">
    <source>
        <dbReference type="SAM" id="MobiDB-lite"/>
    </source>
</evidence>
<dbReference type="InterPro" id="IPR014942">
    <property type="entry name" value="AbiEii"/>
</dbReference>
<proteinExistence type="predicted"/>
<evidence type="ECO:0000313" key="2">
    <source>
        <dbReference type="EMBL" id="APZ34248.1"/>
    </source>
</evidence>
<dbReference type="EMBL" id="CP018762">
    <property type="protein sequence ID" value="APZ34248.1"/>
    <property type="molecule type" value="Genomic_DNA"/>
</dbReference>
<dbReference type="KEGG" id="maur:BOH66_08330"/>
<organism evidence="2 3">
    <name type="scientific">Microbacterium aurum</name>
    <dbReference type="NCBI Taxonomy" id="36805"/>
    <lineage>
        <taxon>Bacteria</taxon>
        <taxon>Bacillati</taxon>
        <taxon>Actinomycetota</taxon>
        <taxon>Actinomycetes</taxon>
        <taxon>Micrococcales</taxon>
        <taxon>Microbacteriaceae</taxon>
        <taxon>Microbacterium</taxon>
    </lineage>
</organism>